<keyword evidence="3" id="KW-1185">Reference proteome</keyword>
<evidence type="ECO:0000313" key="2">
    <source>
        <dbReference type="EMBL" id="TNN37366.1"/>
    </source>
</evidence>
<organism evidence="2 3">
    <name type="scientific">Liparis tanakae</name>
    <name type="common">Tanaka's snailfish</name>
    <dbReference type="NCBI Taxonomy" id="230148"/>
    <lineage>
        <taxon>Eukaryota</taxon>
        <taxon>Metazoa</taxon>
        <taxon>Chordata</taxon>
        <taxon>Craniata</taxon>
        <taxon>Vertebrata</taxon>
        <taxon>Euteleostomi</taxon>
        <taxon>Actinopterygii</taxon>
        <taxon>Neopterygii</taxon>
        <taxon>Teleostei</taxon>
        <taxon>Neoteleostei</taxon>
        <taxon>Acanthomorphata</taxon>
        <taxon>Eupercaria</taxon>
        <taxon>Perciformes</taxon>
        <taxon>Cottioidei</taxon>
        <taxon>Cottales</taxon>
        <taxon>Liparidae</taxon>
        <taxon>Liparis</taxon>
    </lineage>
</organism>
<evidence type="ECO:0000313" key="3">
    <source>
        <dbReference type="Proteomes" id="UP000314294"/>
    </source>
</evidence>
<accession>A0A4Z2F823</accession>
<feature type="region of interest" description="Disordered" evidence="1">
    <location>
        <begin position="13"/>
        <end position="35"/>
    </location>
</feature>
<proteinExistence type="predicted"/>
<comment type="caution">
    <text evidence="2">The sequence shown here is derived from an EMBL/GenBank/DDBJ whole genome shotgun (WGS) entry which is preliminary data.</text>
</comment>
<reference evidence="2 3" key="1">
    <citation type="submission" date="2019-03" db="EMBL/GenBank/DDBJ databases">
        <title>First draft genome of Liparis tanakae, snailfish: a comprehensive survey of snailfish specific genes.</title>
        <authorList>
            <person name="Kim W."/>
            <person name="Song I."/>
            <person name="Jeong J.-H."/>
            <person name="Kim D."/>
            <person name="Kim S."/>
            <person name="Ryu S."/>
            <person name="Song J.Y."/>
            <person name="Lee S.K."/>
        </authorList>
    </citation>
    <scope>NUCLEOTIDE SEQUENCE [LARGE SCALE GENOMIC DNA]</scope>
    <source>
        <tissue evidence="2">Muscle</tissue>
    </source>
</reference>
<dbReference type="Proteomes" id="UP000314294">
    <property type="component" value="Unassembled WGS sequence"/>
</dbReference>
<protein>
    <submittedName>
        <fullName evidence="2">Uncharacterized protein</fullName>
    </submittedName>
</protein>
<gene>
    <name evidence="2" type="ORF">EYF80_052475</name>
</gene>
<sequence>MAAVTRLFNRSGPGRRCLRTQPLSGQQVQREGGKEGRELQIECGGRCYIFNGHMAPDAPRCSSEL</sequence>
<dbReference type="EMBL" id="SRLO01001497">
    <property type="protein sequence ID" value="TNN37366.1"/>
    <property type="molecule type" value="Genomic_DNA"/>
</dbReference>
<dbReference type="AlphaFoldDB" id="A0A4Z2F823"/>
<evidence type="ECO:0000256" key="1">
    <source>
        <dbReference type="SAM" id="MobiDB-lite"/>
    </source>
</evidence>
<name>A0A4Z2F823_9TELE</name>